<accession>A0A1I4ZD39</accession>
<proteinExistence type="predicted"/>
<feature type="compositionally biased region" description="Polar residues" evidence="1">
    <location>
        <begin position="41"/>
        <end position="54"/>
    </location>
</feature>
<dbReference type="Proteomes" id="UP000242222">
    <property type="component" value="Unassembled WGS sequence"/>
</dbReference>
<dbReference type="STRING" id="1367852.SAMN05216516_108112"/>
<evidence type="ECO:0000313" key="3">
    <source>
        <dbReference type="Proteomes" id="UP000242222"/>
    </source>
</evidence>
<gene>
    <name evidence="2" type="ORF">SAMN05216516_108112</name>
</gene>
<dbReference type="RefSeq" id="WP_177203334.1">
    <property type="nucleotide sequence ID" value="NZ_FOVC01000008.1"/>
</dbReference>
<evidence type="ECO:0000256" key="1">
    <source>
        <dbReference type="SAM" id="MobiDB-lite"/>
    </source>
</evidence>
<protein>
    <submittedName>
        <fullName evidence="2">Uncharacterized protein</fullName>
    </submittedName>
</protein>
<sequence>MKEILNAAASLLDILPATDYQAIADEALEESPTFGFDLDNSEVSGMDQSVWSDK</sequence>
<name>A0A1I4ZD39_9GAMM</name>
<keyword evidence="3" id="KW-1185">Reference proteome</keyword>
<organism evidence="2 3">
    <name type="scientific">Izhakiella capsodis</name>
    <dbReference type="NCBI Taxonomy" id="1367852"/>
    <lineage>
        <taxon>Bacteria</taxon>
        <taxon>Pseudomonadati</taxon>
        <taxon>Pseudomonadota</taxon>
        <taxon>Gammaproteobacteria</taxon>
        <taxon>Enterobacterales</taxon>
        <taxon>Erwiniaceae</taxon>
        <taxon>Izhakiella</taxon>
    </lineage>
</organism>
<dbReference type="AlphaFoldDB" id="A0A1I4ZD39"/>
<evidence type="ECO:0000313" key="2">
    <source>
        <dbReference type="EMBL" id="SFN48108.1"/>
    </source>
</evidence>
<dbReference type="EMBL" id="FOVC01000008">
    <property type="protein sequence ID" value="SFN48108.1"/>
    <property type="molecule type" value="Genomic_DNA"/>
</dbReference>
<feature type="region of interest" description="Disordered" evidence="1">
    <location>
        <begin position="34"/>
        <end position="54"/>
    </location>
</feature>
<reference evidence="3" key="1">
    <citation type="submission" date="2016-10" db="EMBL/GenBank/DDBJ databases">
        <authorList>
            <person name="Varghese N."/>
            <person name="Submissions S."/>
        </authorList>
    </citation>
    <scope>NUCLEOTIDE SEQUENCE [LARGE SCALE GENOMIC DNA]</scope>
    <source>
        <strain evidence="3">N6PO6</strain>
    </source>
</reference>